<accession>A0A699SP37</accession>
<proteinExistence type="predicted"/>
<comment type="caution">
    <text evidence="1">The sequence shown here is derived from an EMBL/GenBank/DDBJ whole genome shotgun (WGS) entry which is preliminary data.</text>
</comment>
<dbReference type="AlphaFoldDB" id="A0A699SP37"/>
<evidence type="ECO:0000313" key="1">
    <source>
        <dbReference type="EMBL" id="GFC98415.1"/>
    </source>
</evidence>
<dbReference type="EMBL" id="BKCJ011172074">
    <property type="protein sequence ID" value="GFC98415.1"/>
    <property type="molecule type" value="Genomic_DNA"/>
</dbReference>
<sequence>GDWVAHWIEEMPLMKIVQK</sequence>
<protein>
    <submittedName>
        <fullName evidence="1">Uncharacterized protein</fullName>
    </submittedName>
</protein>
<reference evidence="1" key="1">
    <citation type="journal article" date="2019" name="Sci. Rep.">
        <title>Draft genome of Tanacetum cinerariifolium, the natural source of mosquito coil.</title>
        <authorList>
            <person name="Yamashiro T."/>
            <person name="Shiraishi A."/>
            <person name="Satake H."/>
            <person name="Nakayama K."/>
        </authorList>
    </citation>
    <scope>NUCLEOTIDE SEQUENCE</scope>
</reference>
<gene>
    <name evidence="1" type="ORF">Tci_870385</name>
</gene>
<feature type="non-terminal residue" evidence="1">
    <location>
        <position position="1"/>
    </location>
</feature>
<name>A0A699SP37_TANCI</name>
<organism evidence="1">
    <name type="scientific">Tanacetum cinerariifolium</name>
    <name type="common">Dalmatian daisy</name>
    <name type="synonym">Chrysanthemum cinerariifolium</name>
    <dbReference type="NCBI Taxonomy" id="118510"/>
    <lineage>
        <taxon>Eukaryota</taxon>
        <taxon>Viridiplantae</taxon>
        <taxon>Streptophyta</taxon>
        <taxon>Embryophyta</taxon>
        <taxon>Tracheophyta</taxon>
        <taxon>Spermatophyta</taxon>
        <taxon>Magnoliopsida</taxon>
        <taxon>eudicotyledons</taxon>
        <taxon>Gunneridae</taxon>
        <taxon>Pentapetalae</taxon>
        <taxon>asterids</taxon>
        <taxon>campanulids</taxon>
        <taxon>Asterales</taxon>
        <taxon>Asteraceae</taxon>
        <taxon>Asteroideae</taxon>
        <taxon>Anthemideae</taxon>
        <taxon>Anthemidinae</taxon>
        <taxon>Tanacetum</taxon>
    </lineage>
</organism>